<dbReference type="OrthoDB" id="106945at2759"/>
<accession>A0A2G5SEN6</accession>
<dbReference type="PANTHER" id="PTHR47326:SF1">
    <property type="entry name" value="HTH PSQ-TYPE DOMAIN-CONTAINING PROTEIN"/>
    <property type="match status" value="1"/>
</dbReference>
<dbReference type="Gene3D" id="3.30.420.10">
    <property type="entry name" value="Ribonuclease H-like superfamily/Ribonuclease H"/>
    <property type="match status" value="1"/>
</dbReference>
<proteinExistence type="predicted"/>
<dbReference type="Proteomes" id="UP000230233">
    <property type="component" value="Unassembled WGS sequence"/>
</dbReference>
<dbReference type="EMBL" id="PDUG01000013">
    <property type="protein sequence ID" value="PIC13393.1"/>
    <property type="molecule type" value="Genomic_DNA"/>
</dbReference>
<sequence length="144" mass="16636">MTWGGFCTGKKLDLQFITTRETSSSYIQTLQTTIVPFFRNRLRSHVFQQDNASIHTNRATMAFLTSQRIKVLEWPACSPDLNPIKNLWGIMARRVYKNCTQYISIQDLKVALQAEWNKITDAELKNLVASMSNRMFESELNKAL</sequence>
<reference evidence="3" key="1">
    <citation type="submission" date="2017-10" db="EMBL/GenBank/DDBJ databases">
        <title>Rapid genome shrinkage in a self-fertile nematode reveals novel sperm competition proteins.</title>
        <authorList>
            <person name="Yin D."/>
            <person name="Schwarz E.M."/>
            <person name="Thomas C.G."/>
            <person name="Felde R.L."/>
            <person name="Korf I.F."/>
            <person name="Cutter A.D."/>
            <person name="Schartner C.M."/>
            <person name="Ralston E.J."/>
            <person name="Meyer B.J."/>
            <person name="Haag E.S."/>
        </authorList>
    </citation>
    <scope>NUCLEOTIDE SEQUENCE [LARGE SCALE GENOMIC DNA]</scope>
    <source>
        <strain evidence="3">JU1422</strain>
    </source>
</reference>
<evidence type="ECO:0000259" key="1">
    <source>
        <dbReference type="Pfam" id="PF13358"/>
    </source>
</evidence>
<dbReference type="AlphaFoldDB" id="A0A2G5SEN6"/>
<name>A0A2G5SEN6_9PELO</name>
<dbReference type="STRING" id="1611254.A0A2G5SEN6"/>
<evidence type="ECO:0000313" key="3">
    <source>
        <dbReference type="Proteomes" id="UP000230233"/>
    </source>
</evidence>
<dbReference type="PANTHER" id="PTHR47326">
    <property type="entry name" value="TRANSPOSABLE ELEMENT TC3 TRANSPOSASE-LIKE PROTEIN"/>
    <property type="match status" value="1"/>
</dbReference>
<protein>
    <recommendedName>
        <fullName evidence="1">Tc1-like transposase DDE domain-containing protein</fullName>
    </recommendedName>
</protein>
<organism evidence="2 3">
    <name type="scientific">Caenorhabditis nigoni</name>
    <dbReference type="NCBI Taxonomy" id="1611254"/>
    <lineage>
        <taxon>Eukaryota</taxon>
        <taxon>Metazoa</taxon>
        <taxon>Ecdysozoa</taxon>
        <taxon>Nematoda</taxon>
        <taxon>Chromadorea</taxon>
        <taxon>Rhabditida</taxon>
        <taxon>Rhabditina</taxon>
        <taxon>Rhabditomorpha</taxon>
        <taxon>Rhabditoidea</taxon>
        <taxon>Rhabditidae</taxon>
        <taxon>Peloderinae</taxon>
        <taxon>Caenorhabditis</taxon>
    </lineage>
</organism>
<dbReference type="InterPro" id="IPR036397">
    <property type="entry name" value="RNaseH_sf"/>
</dbReference>
<dbReference type="GO" id="GO:0003676">
    <property type="term" value="F:nucleic acid binding"/>
    <property type="evidence" value="ECO:0007669"/>
    <property type="project" value="InterPro"/>
</dbReference>
<dbReference type="Pfam" id="PF13358">
    <property type="entry name" value="DDE_3"/>
    <property type="match status" value="1"/>
</dbReference>
<evidence type="ECO:0000313" key="2">
    <source>
        <dbReference type="EMBL" id="PIC13393.1"/>
    </source>
</evidence>
<dbReference type="InterPro" id="IPR038717">
    <property type="entry name" value="Tc1-like_DDE_dom"/>
</dbReference>
<comment type="caution">
    <text evidence="2">The sequence shown here is derived from an EMBL/GenBank/DDBJ whole genome shotgun (WGS) entry which is preliminary data.</text>
</comment>
<gene>
    <name evidence="2" type="ORF">B9Z55_027780</name>
</gene>
<feature type="domain" description="Tc1-like transposase DDE" evidence="1">
    <location>
        <begin position="6"/>
        <end position="97"/>
    </location>
</feature>
<keyword evidence="3" id="KW-1185">Reference proteome</keyword>